<feature type="region of interest" description="Disordered" evidence="1">
    <location>
        <begin position="86"/>
        <end position="108"/>
    </location>
</feature>
<sequence>MLAVDRTRRGEDDRPLVLVVVGEPGDVTERRPRDELGLDAGLPSDLRDLLVVLGLAAEHDAPDVTRAREEHGTDRVLPIDHVHGRHCTAGGGGHSALAKASRRADSNR</sequence>
<evidence type="ECO:0000256" key="1">
    <source>
        <dbReference type="SAM" id="MobiDB-lite"/>
    </source>
</evidence>
<protein>
    <submittedName>
        <fullName evidence="2">Uncharacterized protein</fullName>
    </submittedName>
</protein>
<proteinExistence type="predicted"/>
<name>A0A6J4RPS2_9ACTN</name>
<organism evidence="2">
    <name type="scientific">uncultured Solirubrobacteraceae bacterium</name>
    <dbReference type="NCBI Taxonomy" id="1162706"/>
    <lineage>
        <taxon>Bacteria</taxon>
        <taxon>Bacillati</taxon>
        <taxon>Actinomycetota</taxon>
        <taxon>Thermoleophilia</taxon>
        <taxon>Solirubrobacterales</taxon>
        <taxon>Solirubrobacteraceae</taxon>
        <taxon>environmental samples</taxon>
    </lineage>
</organism>
<gene>
    <name evidence="2" type="ORF">AVDCRST_MAG85-9</name>
</gene>
<dbReference type="AlphaFoldDB" id="A0A6J4RPS2"/>
<accession>A0A6J4RPS2</accession>
<reference evidence="2" key="1">
    <citation type="submission" date="2020-02" db="EMBL/GenBank/DDBJ databases">
        <authorList>
            <person name="Meier V. D."/>
        </authorList>
    </citation>
    <scope>NUCLEOTIDE SEQUENCE</scope>
    <source>
        <strain evidence="2">AVDCRST_MAG85</strain>
    </source>
</reference>
<dbReference type="EMBL" id="CADCVT010000001">
    <property type="protein sequence ID" value="CAA9471846.1"/>
    <property type="molecule type" value="Genomic_DNA"/>
</dbReference>
<evidence type="ECO:0000313" key="2">
    <source>
        <dbReference type="EMBL" id="CAA9471846.1"/>
    </source>
</evidence>